<keyword evidence="9 15" id="KW-0175">Coiled coil</keyword>
<comment type="similarity">
    <text evidence="13">Belongs to the TRAFAC class myosin-kinesin ATPase superfamily. Kinesin family. KIN-5/BimC subfamily.</text>
</comment>
<evidence type="ECO:0000256" key="8">
    <source>
        <dbReference type="ARBA" id="ARBA00022840"/>
    </source>
</evidence>
<dbReference type="GO" id="GO:0051231">
    <property type="term" value="P:spindle elongation"/>
    <property type="evidence" value="ECO:0007669"/>
    <property type="project" value="TreeGrafter"/>
</dbReference>
<dbReference type="Pfam" id="PF00225">
    <property type="entry name" value="Kinesin"/>
    <property type="match status" value="1"/>
</dbReference>
<dbReference type="InterPro" id="IPR036961">
    <property type="entry name" value="Kinesin_motor_dom_sf"/>
</dbReference>
<feature type="region of interest" description="Disordered" evidence="16">
    <location>
        <begin position="1070"/>
        <end position="1096"/>
    </location>
</feature>
<dbReference type="Pfam" id="PF13931">
    <property type="entry name" value="Microtub_bind"/>
    <property type="match status" value="1"/>
</dbReference>
<keyword evidence="6 14" id="KW-0547">Nucleotide-binding</keyword>
<dbReference type="AlphaFoldDB" id="A0AAD9R326"/>
<evidence type="ECO:0000256" key="10">
    <source>
        <dbReference type="ARBA" id="ARBA00023175"/>
    </source>
</evidence>
<comment type="caution">
    <text evidence="18">The sequence shown here is derived from an EMBL/GenBank/DDBJ whole genome shotgun (WGS) entry which is preliminary data.</text>
</comment>
<evidence type="ECO:0000256" key="7">
    <source>
        <dbReference type="ARBA" id="ARBA00022776"/>
    </source>
</evidence>
<dbReference type="GO" id="GO:0007018">
    <property type="term" value="P:microtubule-based movement"/>
    <property type="evidence" value="ECO:0007669"/>
    <property type="project" value="InterPro"/>
</dbReference>
<evidence type="ECO:0000259" key="17">
    <source>
        <dbReference type="PROSITE" id="PS50067"/>
    </source>
</evidence>
<dbReference type="InterPro" id="IPR025901">
    <property type="entry name" value="Kinesin-assoc_MT-bd_dom"/>
</dbReference>
<evidence type="ECO:0000256" key="15">
    <source>
        <dbReference type="SAM" id="Coils"/>
    </source>
</evidence>
<keyword evidence="3" id="KW-0597">Phosphoprotein</keyword>
<keyword evidence="11" id="KW-0206">Cytoskeleton</keyword>
<dbReference type="GO" id="GO:0090307">
    <property type="term" value="P:mitotic spindle assembly"/>
    <property type="evidence" value="ECO:0007669"/>
    <property type="project" value="TreeGrafter"/>
</dbReference>
<reference evidence="18" key="1">
    <citation type="journal article" date="2023" name="G3 (Bethesda)">
        <title>Whole genome assembly and annotation of the endangered Caribbean coral Acropora cervicornis.</title>
        <authorList>
            <person name="Selwyn J.D."/>
            <person name="Vollmer S.V."/>
        </authorList>
    </citation>
    <scope>NUCLEOTIDE SEQUENCE</scope>
    <source>
        <strain evidence="18">K2</strain>
    </source>
</reference>
<evidence type="ECO:0000256" key="12">
    <source>
        <dbReference type="ARBA" id="ARBA00023306"/>
    </source>
</evidence>
<evidence type="ECO:0000256" key="1">
    <source>
        <dbReference type="ARBA" id="ARBA00004245"/>
    </source>
</evidence>
<keyword evidence="4" id="KW-0132">Cell division</keyword>
<feature type="compositionally biased region" description="Acidic residues" evidence="16">
    <location>
        <begin position="1041"/>
        <end position="1050"/>
    </location>
</feature>
<dbReference type="GO" id="GO:0008574">
    <property type="term" value="F:plus-end-directed microtubule motor activity"/>
    <property type="evidence" value="ECO:0007669"/>
    <property type="project" value="TreeGrafter"/>
</dbReference>
<evidence type="ECO:0000256" key="5">
    <source>
        <dbReference type="ARBA" id="ARBA00022701"/>
    </source>
</evidence>
<evidence type="ECO:0000256" key="9">
    <source>
        <dbReference type="ARBA" id="ARBA00023054"/>
    </source>
</evidence>
<keyword evidence="5" id="KW-0493">Microtubule</keyword>
<keyword evidence="12" id="KW-0131">Cell cycle</keyword>
<dbReference type="PANTHER" id="PTHR47970:SF12">
    <property type="entry name" value="KINESIN FAMILY MEMBER 11"/>
    <property type="match status" value="1"/>
</dbReference>
<evidence type="ECO:0000256" key="2">
    <source>
        <dbReference type="ARBA" id="ARBA00022490"/>
    </source>
</evidence>
<dbReference type="GO" id="GO:0005634">
    <property type="term" value="C:nucleus"/>
    <property type="evidence" value="ECO:0007669"/>
    <property type="project" value="TreeGrafter"/>
</dbReference>
<comment type="subcellular location">
    <subcellularLocation>
        <location evidence="1">Cytoplasm</location>
        <location evidence="1">Cytoskeleton</location>
    </subcellularLocation>
</comment>
<organism evidence="18 19">
    <name type="scientific">Acropora cervicornis</name>
    <name type="common">Staghorn coral</name>
    <dbReference type="NCBI Taxonomy" id="6130"/>
    <lineage>
        <taxon>Eukaryota</taxon>
        <taxon>Metazoa</taxon>
        <taxon>Cnidaria</taxon>
        <taxon>Anthozoa</taxon>
        <taxon>Hexacorallia</taxon>
        <taxon>Scleractinia</taxon>
        <taxon>Astrocoeniina</taxon>
        <taxon>Acroporidae</taxon>
        <taxon>Acropora</taxon>
    </lineage>
</organism>
<dbReference type="Proteomes" id="UP001249851">
    <property type="component" value="Unassembled WGS sequence"/>
</dbReference>
<feature type="region of interest" description="Disordered" evidence="16">
    <location>
        <begin position="1023"/>
        <end position="1052"/>
    </location>
</feature>
<dbReference type="PROSITE" id="PS00411">
    <property type="entry name" value="KINESIN_MOTOR_1"/>
    <property type="match status" value="1"/>
</dbReference>
<dbReference type="SUPFAM" id="SSF52540">
    <property type="entry name" value="P-loop containing nucleoside triphosphate hydrolases"/>
    <property type="match status" value="1"/>
</dbReference>
<keyword evidence="7" id="KW-0498">Mitosis</keyword>
<gene>
    <name evidence="18" type="ORF">P5673_002365</name>
</gene>
<dbReference type="GO" id="GO:0051301">
    <property type="term" value="P:cell division"/>
    <property type="evidence" value="ECO:0007669"/>
    <property type="project" value="UniProtKB-KW"/>
</dbReference>
<dbReference type="GO" id="GO:0005876">
    <property type="term" value="C:spindle microtubule"/>
    <property type="evidence" value="ECO:0007669"/>
    <property type="project" value="TreeGrafter"/>
</dbReference>
<dbReference type="EMBL" id="JARQWQ010000004">
    <property type="protein sequence ID" value="KAK2572156.1"/>
    <property type="molecule type" value="Genomic_DNA"/>
</dbReference>
<dbReference type="InterPro" id="IPR027417">
    <property type="entry name" value="P-loop_NTPase"/>
</dbReference>
<keyword evidence="2" id="KW-0963">Cytoplasm</keyword>
<keyword evidence="19" id="KW-1185">Reference proteome</keyword>
<evidence type="ECO:0000256" key="11">
    <source>
        <dbReference type="ARBA" id="ARBA00023212"/>
    </source>
</evidence>
<feature type="domain" description="Kinesin motor" evidence="17">
    <location>
        <begin position="11"/>
        <end position="353"/>
    </location>
</feature>
<dbReference type="CDD" id="cd01364">
    <property type="entry name" value="KISc_BimC_Eg5"/>
    <property type="match status" value="1"/>
</dbReference>
<accession>A0AAD9R326</accession>
<name>A0AAD9R326_ACRCE</name>
<evidence type="ECO:0000256" key="4">
    <source>
        <dbReference type="ARBA" id="ARBA00022618"/>
    </source>
</evidence>
<dbReference type="PANTHER" id="PTHR47970">
    <property type="entry name" value="KINESIN-LIKE PROTEIN KIF11"/>
    <property type="match status" value="1"/>
</dbReference>
<dbReference type="GO" id="GO:0008017">
    <property type="term" value="F:microtubule binding"/>
    <property type="evidence" value="ECO:0007669"/>
    <property type="project" value="InterPro"/>
</dbReference>
<evidence type="ECO:0000256" key="16">
    <source>
        <dbReference type="SAM" id="MobiDB-lite"/>
    </source>
</evidence>
<dbReference type="GO" id="GO:0005524">
    <property type="term" value="F:ATP binding"/>
    <property type="evidence" value="ECO:0007669"/>
    <property type="project" value="UniProtKB-UniRule"/>
</dbReference>
<dbReference type="PRINTS" id="PR00380">
    <property type="entry name" value="KINESINHEAVY"/>
</dbReference>
<dbReference type="GO" id="GO:0072686">
    <property type="term" value="C:mitotic spindle"/>
    <property type="evidence" value="ECO:0007669"/>
    <property type="project" value="TreeGrafter"/>
</dbReference>
<dbReference type="InterPro" id="IPR019821">
    <property type="entry name" value="Kinesin_motor_CS"/>
</dbReference>
<dbReference type="PROSITE" id="PS50067">
    <property type="entry name" value="KINESIN_MOTOR_2"/>
    <property type="match status" value="1"/>
</dbReference>
<evidence type="ECO:0000256" key="14">
    <source>
        <dbReference type="PROSITE-ProRule" id="PRU00283"/>
    </source>
</evidence>
<evidence type="ECO:0000256" key="6">
    <source>
        <dbReference type="ARBA" id="ARBA00022741"/>
    </source>
</evidence>
<dbReference type="InterPro" id="IPR047149">
    <property type="entry name" value="KIF11-like"/>
</dbReference>
<feature type="compositionally biased region" description="Low complexity" evidence="16">
    <location>
        <begin position="1083"/>
        <end position="1096"/>
    </location>
</feature>
<keyword evidence="8 14" id="KW-0067">ATP-binding</keyword>
<dbReference type="SMART" id="SM00129">
    <property type="entry name" value="KISc"/>
    <property type="match status" value="1"/>
</dbReference>
<dbReference type="InterPro" id="IPR047241">
    <property type="entry name" value="KIF11-like_kin_motor_dom"/>
</dbReference>
<evidence type="ECO:0000256" key="3">
    <source>
        <dbReference type="ARBA" id="ARBA00022553"/>
    </source>
</evidence>
<sequence length="1122" mass="126584">MVKGKAPQEKNIQVVVRCRPRNGKETKENSPSVVKCHPLKREIVIKQDIANTSSLSTTTKTFTFDRVFGPDTKQIDVYRSVVVPILEEVLMGYNCTIFAYGQTGTGKTYTMEGERSQDDCSWEEDPSAGIIPRTMHQLLENLNSLSECEYSVRVSFLEIYNEELFDLLSPSLDNQKMRLFEDATRKGSVVIQGLEELVVHDKDDVYNILERGRAKRQTAATLMNAHSSRSHSVFSVTIHIKENSVSGEELLKIGKLNLVDLAGSENVGRSGAVDKRLREAERVYLLWSRYDQSKFTHTGQGNNITCGEGPTYTLQDSLGGRTKTSIIATVSPALCNLEETLSTLDYAHRAKNILNRPEVNQKLTKKTLIKVCNQGEVLDMADTKEYTEEIEKLKKDLLAARGKDGFFIAEENYIAMQQEIKAQQEMNADQEAKISALEEELRKLTELFTDTQQELDYRCVELEEKETELTKTTLTLKETKSTLKETCAERDENRYLVDEHCRNEQHLHLQATNLLHVVENSVNDVDGLHSKLDRKRSVDAHNTSARDSFGKECKQLIQVAKQNLNQFQGENIVFFDALNKTLGNLAMMKSEESMKLCSQIETFKTSAIAQITQITSRDQEQVDACSKWHTGMSTEVQSYKDKICLTVSSHLDQEFLPKMKALEDSIQSMAAFQEQFALFFNVKMNNLSSMVRTFVEGQDSMLQSLDEMIERHSQAQTQSLGEIVANTDSVLNNQKVLIKELQQTFFKEMMSLFQDMVEKQTEKLSDDAGKVKEMTTAAMKNVESTSNNLRSYCDSLKHCASQFCDNCVHTVSTNTEEAQTRFKQATEQICETTELRKGVQEAAVNVSHKVDELAVEWQNMLEESFTQHMDAIKSCSTQQQHTVKVCQKDIEQHVSEVQHALDCHGNTLREMTAAQERQLSDQSEAVDAWSTEQFKVVEQVSARVNQFLVKELKDDLPTGGTPQRRQFSYPTKLVRTEPHEVLKERFQASYIAPCSPEQLKSVSSEEAVPVFELSRGSTVSSDNGVFPLRNSEGDDRIPDVDSLDGDESTTEESLFIEPQFVNSAARHKLMSTGTPHGKENIALTKSSSVSSLTGVGSKIPMANKFKTPVDRIKRPLKSMNTQ</sequence>
<proteinExistence type="inferred from homology"/>
<dbReference type="Gene3D" id="3.40.850.10">
    <property type="entry name" value="Kinesin motor domain"/>
    <property type="match status" value="1"/>
</dbReference>
<feature type="binding site" evidence="14">
    <location>
        <begin position="101"/>
        <end position="108"/>
    </location>
    <ligand>
        <name>ATP</name>
        <dbReference type="ChEBI" id="CHEBI:30616"/>
    </ligand>
</feature>
<dbReference type="FunFam" id="3.40.850.10:FF:000019">
    <property type="entry name" value="Kinesin-like protein KIN-5D"/>
    <property type="match status" value="1"/>
</dbReference>
<dbReference type="InterPro" id="IPR001752">
    <property type="entry name" value="Kinesin_motor_dom"/>
</dbReference>
<reference evidence="18" key="2">
    <citation type="journal article" date="2023" name="Science">
        <title>Genomic signatures of disease resistance in endangered staghorn corals.</title>
        <authorList>
            <person name="Vollmer S.V."/>
            <person name="Selwyn J.D."/>
            <person name="Despard B.A."/>
            <person name="Roesel C.L."/>
        </authorList>
    </citation>
    <scope>NUCLEOTIDE SEQUENCE</scope>
    <source>
        <strain evidence="18">K2</strain>
    </source>
</reference>
<feature type="coiled-coil region" evidence="15">
    <location>
        <begin position="383"/>
        <end position="482"/>
    </location>
</feature>
<protein>
    <submittedName>
        <fullName evidence="18">Kinesin-like protein KIF11</fullName>
    </submittedName>
</protein>
<keyword evidence="10 14" id="KW-0505">Motor protein</keyword>
<evidence type="ECO:0000313" key="18">
    <source>
        <dbReference type="EMBL" id="KAK2572156.1"/>
    </source>
</evidence>
<evidence type="ECO:0000313" key="19">
    <source>
        <dbReference type="Proteomes" id="UP001249851"/>
    </source>
</evidence>
<evidence type="ECO:0000256" key="13">
    <source>
        <dbReference type="ARBA" id="ARBA00034704"/>
    </source>
</evidence>